<protein>
    <submittedName>
        <fullName evidence="1">Uncharacterized protein</fullName>
    </submittedName>
</protein>
<comment type="caution">
    <text evidence="1">The sequence shown here is derived from an EMBL/GenBank/DDBJ whole genome shotgun (WGS) entry which is preliminary data.</text>
</comment>
<dbReference type="AlphaFoldDB" id="A0A8T0G863"/>
<dbReference type="Proteomes" id="UP000822688">
    <property type="component" value="Chromosome 12"/>
</dbReference>
<organism evidence="1 2">
    <name type="scientific">Ceratodon purpureus</name>
    <name type="common">Fire moss</name>
    <name type="synonym">Dicranum purpureum</name>
    <dbReference type="NCBI Taxonomy" id="3225"/>
    <lineage>
        <taxon>Eukaryota</taxon>
        <taxon>Viridiplantae</taxon>
        <taxon>Streptophyta</taxon>
        <taxon>Embryophyta</taxon>
        <taxon>Bryophyta</taxon>
        <taxon>Bryophytina</taxon>
        <taxon>Bryopsida</taxon>
        <taxon>Dicranidae</taxon>
        <taxon>Pseudoditrichales</taxon>
        <taxon>Ditrichaceae</taxon>
        <taxon>Ceratodon</taxon>
    </lineage>
</organism>
<proteinExistence type="predicted"/>
<name>A0A8T0G863_CERPU</name>
<dbReference type="EMBL" id="CM026433">
    <property type="protein sequence ID" value="KAG0553452.1"/>
    <property type="molecule type" value="Genomic_DNA"/>
</dbReference>
<sequence length="100" mass="11257">MWFGGSLWAEWVINLPVFVSVLYGMESSLVAYDTWECSWGIDLQVAARFASLYAVGMPVDGEVFRSSCSLVRLGFLVETDVLARHARSRRLAECVLCLEF</sequence>
<reference evidence="1" key="1">
    <citation type="submission" date="2020-06" db="EMBL/GenBank/DDBJ databases">
        <title>WGS assembly of Ceratodon purpureus strain R40.</title>
        <authorList>
            <person name="Carey S.B."/>
            <person name="Jenkins J."/>
            <person name="Shu S."/>
            <person name="Lovell J.T."/>
            <person name="Sreedasyam A."/>
            <person name="Maumus F."/>
            <person name="Tiley G.P."/>
            <person name="Fernandez-Pozo N."/>
            <person name="Barry K."/>
            <person name="Chen C."/>
            <person name="Wang M."/>
            <person name="Lipzen A."/>
            <person name="Daum C."/>
            <person name="Saski C.A."/>
            <person name="Payton A.C."/>
            <person name="Mcbreen J.C."/>
            <person name="Conrad R.E."/>
            <person name="Kollar L.M."/>
            <person name="Olsson S."/>
            <person name="Huttunen S."/>
            <person name="Landis J.B."/>
            <person name="Wickett N.J."/>
            <person name="Johnson M.G."/>
            <person name="Rensing S.A."/>
            <person name="Grimwood J."/>
            <person name="Schmutz J."/>
            <person name="Mcdaniel S.F."/>
        </authorList>
    </citation>
    <scope>NUCLEOTIDE SEQUENCE</scope>
    <source>
        <strain evidence="1">R40</strain>
    </source>
</reference>
<gene>
    <name evidence="1" type="ORF">KC19_12G012500</name>
</gene>
<evidence type="ECO:0000313" key="1">
    <source>
        <dbReference type="EMBL" id="KAG0553452.1"/>
    </source>
</evidence>
<accession>A0A8T0G863</accession>
<keyword evidence="2" id="KW-1185">Reference proteome</keyword>
<evidence type="ECO:0000313" key="2">
    <source>
        <dbReference type="Proteomes" id="UP000822688"/>
    </source>
</evidence>